<dbReference type="Proteomes" id="UP000006729">
    <property type="component" value="Chromosome 13"/>
</dbReference>
<accession>A0ACC0S3B3</accession>
<dbReference type="EMBL" id="CM009302">
    <property type="protein sequence ID" value="KAI9383759.1"/>
    <property type="molecule type" value="Genomic_DNA"/>
</dbReference>
<gene>
    <name evidence="1" type="ORF">POPTR_013G126450v4</name>
</gene>
<evidence type="ECO:0000313" key="2">
    <source>
        <dbReference type="Proteomes" id="UP000006729"/>
    </source>
</evidence>
<keyword evidence="2" id="KW-1185">Reference proteome</keyword>
<evidence type="ECO:0000313" key="1">
    <source>
        <dbReference type="EMBL" id="KAI9383759.1"/>
    </source>
</evidence>
<proteinExistence type="predicted"/>
<comment type="caution">
    <text evidence="1">The sequence shown here is derived from an EMBL/GenBank/DDBJ whole genome shotgun (WGS) entry which is preliminary data.</text>
</comment>
<reference evidence="1 2" key="1">
    <citation type="journal article" date="2006" name="Science">
        <title>The genome of black cottonwood, Populus trichocarpa (Torr. &amp; Gray).</title>
        <authorList>
            <person name="Tuskan G.A."/>
            <person name="Difazio S."/>
            <person name="Jansson S."/>
            <person name="Bohlmann J."/>
            <person name="Grigoriev I."/>
            <person name="Hellsten U."/>
            <person name="Putnam N."/>
            <person name="Ralph S."/>
            <person name="Rombauts S."/>
            <person name="Salamov A."/>
            <person name="Schein J."/>
            <person name="Sterck L."/>
            <person name="Aerts A."/>
            <person name="Bhalerao R.R."/>
            <person name="Bhalerao R.P."/>
            <person name="Blaudez D."/>
            <person name="Boerjan W."/>
            <person name="Brun A."/>
            <person name="Brunner A."/>
            <person name="Busov V."/>
            <person name="Campbell M."/>
            <person name="Carlson J."/>
            <person name="Chalot M."/>
            <person name="Chapman J."/>
            <person name="Chen G.L."/>
            <person name="Cooper D."/>
            <person name="Coutinho P.M."/>
            <person name="Couturier J."/>
            <person name="Covert S."/>
            <person name="Cronk Q."/>
            <person name="Cunningham R."/>
            <person name="Davis J."/>
            <person name="Degroeve S."/>
            <person name="Dejardin A."/>
            <person name="Depamphilis C."/>
            <person name="Detter J."/>
            <person name="Dirks B."/>
            <person name="Dubchak I."/>
            <person name="Duplessis S."/>
            <person name="Ehlting J."/>
            <person name="Ellis B."/>
            <person name="Gendler K."/>
            <person name="Goodstein D."/>
            <person name="Gribskov M."/>
            <person name="Grimwood J."/>
            <person name="Groover A."/>
            <person name="Gunter L."/>
            <person name="Hamberger B."/>
            <person name="Heinze B."/>
            <person name="Helariutta Y."/>
            <person name="Henrissat B."/>
            <person name="Holligan D."/>
            <person name="Holt R."/>
            <person name="Huang W."/>
            <person name="Islam-Faridi N."/>
            <person name="Jones S."/>
            <person name="Jones-Rhoades M."/>
            <person name="Jorgensen R."/>
            <person name="Joshi C."/>
            <person name="Kangasjarvi J."/>
            <person name="Karlsson J."/>
            <person name="Kelleher C."/>
            <person name="Kirkpatrick R."/>
            <person name="Kirst M."/>
            <person name="Kohler A."/>
            <person name="Kalluri U."/>
            <person name="Larimer F."/>
            <person name="Leebens-Mack J."/>
            <person name="Leple J.C."/>
            <person name="Locascio P."/>
            <person name="Lou Y."/>
            <person name="Lucas S."/>
            <person name="Martin F."/>
            <person name="Montanini B."/>
            <person name="Napoli C."/>
            <person name="Nelson D.R."/>
            <person name="Nelson C."/>
            <person name="Nieminen K."/>
            <person name="Nilsson O."/>
            <person name="Pereda V."/>
            <person name="Peter G."/>
            <person name="Philippe R."/>
            <person name="Pilate G."/>
            <person name="Poliakov A."/>
            <person name="Razumovskaya J."/>
            <person name="Richardson P."/>
            <person name="Rinaldi C."/>
            <person name="Ritland K."/>
            <person name="Rouze P."/>
            <person name="Ryaboy D."/>
            <person name="Schmutz J."/>
            <person name="Schrader J."/>
            <person name="Segerman B."/>
            <person name="Shin H."/>
            <person name="Siddiqui A."/>
            <person name="Sterky F."/>
            <person name="Terry A."/>
            <person name="Tsai C.J."/>
            <person name="Uberbacher E."/>
            <person name="Unneberg P."/>
            <person name="Vahala J."/>
            <person name="Wall K."/>
            <person name="Wessler S."/>
            <person name="Yang G."/>
            <person name="Yin T."/>
            <person name="Douglas C."/>
            <person name="Marra M."/>
            <person name="Sandberg G."/>
            <person name="Van de Peer Y."/>
            <person name="Rokhsar D."/>
        </authorList>
    </citation>
    <scope>NUCLEOTIDE SEQUENCE [LARGE SCALE GENOMIC DNA]</scope>
    <source>
        <strain evidence="2">cv. Nisqually</strain>
    </source>
</reference>
<organism evidence="1 2">
    <name type="scientific">Populus trichocarpa</name>
    <name type="common">Western balsam poplar</name>
    <name type="synonym">Populus balsamifera subsp. trichocarpa</name>
    <dbReference type="NCBI Taxonomy" id="3694"/>
    <lineage>
        <taxon>Eukaryota</taxon>
        <taxon>Viridiplantae</taxon>
        <taxon>Streptophyta</taxon>
        <taxon>Embryophyta</taxon>
        <taxon>Tracheophyta</taxon>
        <taxon>Spermatophyta</taxon>
        <taxon>Magnoliopsida</taxon>
        <taxon>eudicotyledons</taxon>
        <taxon>Gunneridae</taxon>
        <taxon>Pentapetalae</taxon>
        <taxon>rosids</taxon>
        <taxon>fabids</taxon>
        <taxon>Malpighiales</taxon>
        <taxon>Salicaceae</taxon>
        <taxon>Saliceae</taxon>
        <taxon>Populus</taxon>
    </lineage>
</organism>
<protein>
    <submittedName>
        <fullName evidence="1">Uncharacterized protein</fullName>
    </submittedName>
</protein>
<name>A0ACC0S3B3_POPTR</name>
<sequence length="118" mass="13195">MDSPAIRPGIVEQYGAWMLVQKSRPRGKTFDPLINTKSVKVTTTVKQPYGDSDSTEKAMRSRYDILTEFQVPDQIEIPESSAAREISGNDQIEIPESSVEPRINGVSADKRISEPWLS</sequence>